<dbReference type="Gene3D" id="3.30.360.10">
    <property type="entry name" value="Dihydrodipicolinate Reductase, domain 2"/>
    <property type="match status" value="1"/>
</dbReference>
<dbReference type="Proteomes" id="UP000219111">
    <property type="component" value="Unassembled WGS sequence"/>
</dbReference>
<dbReference type="EMBL" id="OBMT01000014">
    <property type="protein sequence ID" value="SOC16097.1"/>
    <property type="molecule type" value="Genomic_DNA"/>
</dbReference>
<sequence length="315" mass="34098">MVSPHVAVIGAGSIGRRHAANLAELGATVTHIGWRDFDAAAFEARRDLDAVVIATATQIRLPLIALCARMGLPFYVEKPLTWSLSELTAIHAAAAPVAERSMVGFMMRYHPLLGALLAEDLSDIYAFAFEIGHDVRQWRPNWRFGDSYAARPEGGGVLLDLSHEVDMAQLLFPGLALHAVNSLGQAEFPGVDFATTLQLAAPGGPVGTVSMDYLSPVFLRRARLRGLSRNIEIDFLVPVLRIVTPEGSQTRACTFERNEMFLAAMGDFLALVREGAGARINAQAPRLAATLPSDRLVAEAWGRRVFQGNVALDMG</sequence>
<dbReference type="Gene3D" id="3.40.50.720">
    <property type="entry name" value="NAD(P)-binding Rossmann-like Domain"/>
    <property type="match status" value="1"/>
</dbReference>
<accession>A0A285T3Y7</accession>
<dbReference type="PANTHER" id="PTHR43377:SF1">
    <property type="entry name" value="BILIVERDIN REDUCTASE A"/>
    <property type="match status" value="1"/>
</dbReference>
<keyword evidence="2" id="KW-1185">Reference proteome</keyword>
<evidence type="ECO:0000313" key="2">
    <source>
        <dbReference type="Proteomes" id="UP000219111"/>
    </source>
</evidence>
<dbReference type="SUPFAM" id="SSF55347">
    <property type="entry name" value="Glyceraldehyde-3-phosphate dehydrogenase-like, C-terminal domain"/>
    <property type="match status" value="1"/>
</dbReference>
<name>A0A285T3Y7_9RHOB</name>
<proteinExistence type="predicted"/>
<dbReference type="RefSeq" id="WP_097070988.1">
    <property type="nucleotide sequence ID" value="NZ_OBMT01000014.1"/>
</dbReference>
<dbReference type="InterPro" id="IPR036291">
    <property type="entry name" value="NAD(P)-bd_dom_sf"/>
</dbReference>
<reference evidence="2" key="1">
    <citation type="submission" date="2017-08" db="EMBL/GenBank/DDBJ databases">
        <authorList>
            <person name="Varghese N."/>
            <person name="Submissions S."/>
        </authorList>
    </citation>
    <scope>NUCLEOTIDE SEQUENCE [LARGE SCALE GENOMIC DNA]</scope>
    <source>
        <strain evidence="2">JA276</strain>
    </source>
</reference>
<dbReference type="OrthoDB" id="9792935at2"/>
<dbReference type="PANTHER" id="PTHR43377">
    <property type="entry name" value="BILIVERDIN REDUCTASE A"/>
    <property type="match status" value="1"/>
</dbReference>
<dbReference type="InterPro" id="IPR051450">
    <property type="entry name" value="Gfo/Idh/MocA_Oxidoreductases"/>
</dbReference>
<protein>
    <submittedName>
        <fullName evidence="1">Predicted dehydrogenase</fullName>
    </submittedName>
</protein>
<gene>
    <name evidence="1" type="ORF">SAMN05877831_11421</name>
</gene>
<dbReference type="AlphaFoldDB" id="A0A285T3Y7"/>
<organism evidence="1 2">
    <name type="scientific">Rhodobacter maris</name>
    <dbReference type="NCBI Taxonomy" id="446682"/>
    <lineage>
        <taxon>Bacteria</taxon>
        <taxon>Pseudomonadati</taxon>
        <taxon>Pseudomonadota</taxon>
        <taxon>Alphaproteobacteria</taxon>
        <taxon>Rhodobacterales</taxon>
        <taxon>Rhodobacter group</taxon>
        <taxon>Rhodobacter</taxon>
    </lineage>
</organism>
<dbReference type="SUPFAM" id="SSF51735">
    <property type="entry name" value="NAD(P)-binding Rossmann-fold domains"/>
    <property type="match status" value="1"/>
</dbReference>
<evidence type="ECO:0000313" key="1">
    <source>
        <dbReference type="EMBL" id="SOC16097.1"/>
    </source>
</evidence>